<proteinExistence type="predicted"/>
<protein>
    <submittedName>
        <fullName evidence="2">Uncharacterized protein</fullName>
    </submittedName>
</protein>
<dbReference type="PROSITE" id="PS51257">
    <property type="entry name" value="PROKAR_LIPOPROTEIN"/>
    <property type="match status" value="1"/>
</dbReference>
<keyword evidence="3" id="KW-1185">Reference proteome</keyword>
<feature type="transmembrane region" description="Helical" evidence="1">
    <location>
        <begin position="21"/>
        <end position="38"/>
    </location>
</feature>
<keyword evidence="1" id="KW-1133">Transmembrane helix</keyword>
<keyword evidence="1" id="KW-0472">Membrane</keyword>
<evidence type="ECO:0000313" key="2">
    <source>
        <dbReference type="EMBL" id="GFY80214.1"/>
    </source>
</evidence>
<evidence type="ECO:0000256" key="1">
    <source>
        <dbReference type="SAM" id="Phobius"/>
    </source>
</evidence>
<reference evidence="2 3" key="1">
    <citation type="submission" date="2019-07" db="EMBL/GenBank/DDBJ databases">
        <title>De Novo Assembly of kiwifruit Actinidia rufa.</title>
        <authorList>
            <person name="Sugita-Konishi S."/>
            <person name="Sato K."/>
            <person name="Mori E."/>
            <person name="Abe Y."/>
            <person name="Kisaki G."/>
            <person name="Hamano K."/>
            <person name="Suezawa K."/>
            <person name="Otani M."/>
            <person name="Fukuda T."/>
            <person name="Manabe T."/>
            <person name="Gomi K."/>
            <person name="Tabuchi M."/>
            <person name="Akimitsu K."/>
            <person name="Kataoka I."/>
        </authorList>
    </citation>
    <scope>NUCLEOTIDE SEQUENCE [LARGE SCALE GENOMIC DNA]</scope>
    <source>
        <strain evidence="3">cv. Fuchu</strain>
    </source>
</reference>
<dbReference type="AlphaFoldDB" id="A0A7J0E127"/>
<name>A0A7J0E127_9ERIC</name>
<keyword evidence="1" id="KW-0812">Transmembrane</keyword>
<dbReference type="EMBL" id="BJWL01000001">
    <property type="protein sequence ID" value="GFY80214.1"/>
    <property type="molecule type" value="Genomic_DNA"/>
</dbReference>
<sequence length="103" mass="11992">MSKQSPDIYRLQREVRERKRRNGFVAAIAGIGCVRVVFNTLKTQNTSLSIAVTDYRLKDLKWHQERNKRVLQNSKCNVSMVVQNIVDQVSFRLRRCPPLAMLC</sequence>
<gene>
    <name evidence="2" type="ORF">Acr_01g0000230</name>
</gene>
<evidence type="ECO:0000313" key="3">
    <source>
        <dbReference type="Proteomes" id="UP000585474"/>
    </source>
</evidence>
<comment type="caution">
    <text evidence="2">The sequence shown here is derived from an EMBL/GenBank/DDBJ whole genome shotgun (WGS) entry which is preliminary data.</text>
</comment>
<accession>A0A7J0E127</accession>
<organism evidence="2 3">
    <name type="scientific">Actinidia rufa</name>
    <dbReference type="NCBI Taxonomy" id="165716"/>
    <lineage>
        <taxon>Eukaryota</taxon>
        <taxon>Viridiplantae</taxon>
        <taxon>Streptophyta</taxon>
        <taxon>Embryophyta</taxon>
        <taxon>Tracheophyta</taxon>
        <taxon>Spermatophyta</taxon>
        <taxon>Magnoliopsida</taxon>
        <taxon>eudicotyledons</taxon>
        <taxon>Gunneridae</taxon>
        <taxon>Pentapetalae</taxon>
        <taxon>asterids</taxon>
        <taxon>Ericales</taxon>
        <taxon>Actinidiaceae</taxon>
        <taxon>Actinidia</taxon>
    </lineage>
</organism>
<dbReference type="Proteomes" id="UP000585474">
    <property type="component" value="Unassembled WGS sequence"/>
</dbReference>